<evidence type="ECO:0000313" key="1">
    <source>
        <dbReference type="EMBL" id="KOS42271.1"/>
    </source>
</evidence>
<name>A0A0M8P7G6_9EURO</name>
<dbReference type="AlphaFoldDB" id="A0A0M8P7G6"/>
<reference evidence="1 2" key="1">
    <citation type="submission" date="2015-08" db="EMBL/GenBank/DDBJ databases">
        <title>Genome sequencing of Penicillium nordicum.</title>
        <authorList>
            <person name="Nguyen H.D."/>
            <person name="Seifert K.A."/>
        </authorList>
    </citation>
    <scope>NUCLEOTIDE SEQUENCE [LARGE SCALE GENOMIC DNA]</scope>
    <source>
        <strain evidence="1 2">DAOMC 185683</strain>
    </source>
</reference>
<feature type="non-terminal residue" evidence="1">
    <location>
        <position position="1"/>
    </location>
</feature>
<sequence>WYIQYSKSHDLYGIIPCKSMYATLHFDNIQSSLPPSRYLGVMFFNEVEWHFVLRRRKIHEETHQA</sequence>
<organism evidence="1 2">
    <name type="scientific">Penicillium nordicum</name>
    <dbReference type="NCBI Taxonomy" id="229535"/>
    <lineage>
        <taxon>Eukaryota</taxon>
        <taxon>Fungi</taxon>
        <taxon>Dikarya</taxon>
        <taxon>Ascomycota</taxon>
        <taxon>Pezizomycotina</taxon>
        <taxon>Eurotiomycetes</taxon>
        <taxon>Eurotiomycetidae</taxon>
        <taxon>Eurotiales</taxon>
        <taxon>Aspergillaceae</taxon>
        <taxon>Penicillium</taxon>
    </lineage>
</organism>
<protein>
    <submittedName>
        <fullName evidence="1">Uncharacterized protein</fullName>
    </submittedName>
</protein>
<keyword evidence="2" id="KW-1185">Reference proteome</keyword>
<evidence type="ECO:0000313" key="2">
    <source>
        <dbReference type="Proteomes" id="UP000037696"/>
    </source>
</evidence>
<accession>A0A0M8P7G6</accession>
<proteinExistence type="predicted"/>
<comment type="caution">
    <text evidence="1">The sequence shown here is derived from an EMBL/GenBank/DDBJ whole genome shotgun (WGS) entry which is preliminary data.</text>
</comment>
<gene>
    <name evidence="1" type="ORF">ACN38_g6870</name>
</gene>
<dbReference type="Proteomes" id="UP000037696">
    <property type="component" value="Unassembled WGS sequence"/>
</dbReference>
<dbReference type="EMBL" id="LHQQ01000110">
    <property type="protein sequence ID" value="KOS42271.1"/>
    <property type="molecule type" value="Genomic_DNA"/>
</dbReference>